<name>A0A9N9P8V8_9GLOM</name>
<comment type="caution">
    <text evidence="1">The sequence shown here is derived from an EMBL/GenBank/DDBJ whole genome shotgun (WGS) entry which is preliminary data.</text>
</comment>
<feature type="non-terminal residue" evidence="1">
    <location>
        <position position="84"/>
    </location>
</feature>
<dbReference type="EMBL" id="CAJVPZ010072439">
    <property type="protein sequence ID" value="CAG8801497.1"/>
    <property type="molecule type" value="Genomic_DNA"/>
</dbReference>
<dbReference type="AlphaFoldDB" id="A0A9N9P8V8"/>
<protein>
    <submittedName>
        <fullName evidence="1">5270_t:CDS:1</fullName>
    </submittedName>
</protein>
<dbReference type="OrthoDB" id="10057873at2759"/>
<sequence>AFEMSSSKPHNTIEQAIHDKAITEVIVAQNLSLSFTEGKMFKRFAKIIDLGKIKSLIDEGFNQISSSLRYDLYKAETVSLTMDL</sequence>
<organism evidence="1 2">
    <name type="scientific">Racocetra fulgida</name>
    <dbReference type="NCBI Taxonomy" id="60492"/>
    <lineage>
        <taxon>Eukaryota</taxon>
        <taxon>Fungi</taxon>
        <taxon>Fungi incertae sedis</taxon>
        <taxon>Mucoromycota</taxon>
        <taxon>Glomeromycotina</taxon>
        <taxon>Glomeromycetes</taxon>
        <taxon>Diversisporales</taxon>
        <taxon>Gigasporaceae</taxon>
        <taxon>Racocetra</taxon>
    </lineage>
</organism>
<accession>A0A9N9P8V8</accession>
<reference evidence="1" key="1">
    <citation type="submission" date="2021-06" db="EMBL/GenBank/DDBJ databases">
        <authorList>
            <person name="Kallberg Y."/>
            <person name="Tangrot J."/>
            <person name="Rosling A."/>
        </authorList>
    </citation>
    <scope>NUCLEOTIDE SEQUENCE</scope>
    <source>
        <strain evidence="1">IN212</strain>
    </source>
</reference>
<dbReference type="Proteomes" id="UP000789396">
    <property type="component" value="Unassembled WGS sequence"/>
</dbReference>
<proteinExistence type="predicted"/>
<evidence type="ECO:0000313" key="1">
    <source>
        <dbReference type="EMBL" id="CAG8801497.1"/>
    </source>
</evidence>
<gene>
    <name evidence="1" type="ORF">RFULGI_LOCUS17778</name>
</gene>
<keyword evidence="2" id="KW-1185">Reference proteome</keyword>
<evidence type="ECO:0000313" key="2">
    <source>
        <dbReference type="Proteomes" id="UP000789396"/>
    </source>
</evidence>